<dbReference type="Gene3D" id="3.40.50.1820">
    <property type="entry name" value="alpha/beta hydrolase"/>
    <property type="match status" value="1"/>
</dbReference>
<name>A0A383E1N6_9ZZZZ</name>
<proteinExistence type="predicted"/>
<dbReference type="SUPFAM" id="SSF53474">
    <property type="entry name" value="alpha/beta-Hydrolases"/>
    <property type="match status" value="1"/>
</dbReference>
<sequence>AAALGAIRARAFVMPSRTDLYFPPEDNEIEVPQMPNAELRVIPSIRGHLAGGGGNPEDRRWVSDQLEELLAT</sequence>
<protein>
    <submittedName>
        <fullName evidence="1">Uncharacterized protein</fullName>
    </submittedName>
</protein>
<accession>A0A383E1N6</accession>
<feature type="non-terminal residue" evidence="1">
    <location>
        <position position="1"/>
    </location>
</feature>
<dbReference type="InterPro" id="IPR029058">
    <property type="entry name" value="AB_hydrolase_fold"/>
</dbReference>
<reference evidence="1" key="1">
    <citation type="submission" date="2018-05" db="EMBL/GenBank/DDBJ databases">
        <authorList>
            <person name="Lanie J.A."/>
            <person name="Ng W.-L."/>
            <person name="Kazmierczak K.M."/>
            <person name="Andrzejewski T.M."/>
            <person name="Davidsen T.M."/>
            <person name="Wayne K.J."/>
            <person name="Tettelin H."/>
            <person name="Glass J.I."/>
            <person name="Rusch D."/>
            <person name="Podicherti R."/>
            <person name="Tsui H.-C.T."/>
            <person name="Winkler M.E."/>
        </authorList>
    </citation>
    <scope>NUCLEOTIDE SEQUENCE</scope>
</reference>
<gene>
    <name evidence="1" type="ORF">METZ01_LOCUS503485</name>
</gene>
<dbReference type="EMBL" id="UINC01222034">
    <property type="protein sequence ID" value="SVE50631.1"/>
    <property type="molecule type" value="Genomic_DNA"/>
</dbReference>
<organism evidence="1">
    <name type="scientific">marine metagenome</name>
    <dbReference type="NCBI Taxonomy" id="408172"/>
    <lineage>
        <taxon>unclassified sequences</taxon>
        <taxon>metagenomes</taxon>
        <taxon>ecological metagenomes</taxon>
    </lineage>
</organism>
<evidence type="ECO:0000313" key="1">
    <source>
        <dbReference type="EMBL" id="SVE50631.1"/>
    </source>
</evidence>
<dbReference type="AlphaFoldDB" id="A0A383E1N6"/>